<keyword evidence="9" id="KW-0233">DNA recombination</keyword>
<dbReference type="InterPro" id="IPR027417">
    <property type="entry name" value="P-loop_NTPase"/>
</dbReference>
<evidence type="ECO:0000256" key="4">
    <source>
        <dbReference type="ARBA" id="ARBA00022454"/>
    </source>
</evidence>
<evidence type="ECO:0000256" key="9">
    <source>
        <dbReference type="ARBA" id="ARBA00023172"/>
    </source>
</evidence>
<dbReference type="AlphaFoldDB" id="G8ZUT3"/>
<dbReference type="Pfam" id="PF13476">
    <property type="entry name" value="AAA_23"/>
    <property type="match status" value="1"/>
</dbReference>
<evidence type="ECO:0000256" key="7">
    <source>
        <dbReference type="ARBA" id="ARBA00022840"/>
    </source>
</evidence>
<dbReference type="GeneID" id="11503778"/>
<evidence type="ECO:0000256" key="6">
    <source>
        <dbReference type="ARBA" id="ARBA00022763"/>
    </source>
</evidence>
<keyword evidence="8 12" id="KW-0175">Coiled coil</keyword>
<comment type="similarity">
    <text evidence="3">Belongs to the SMC family. SMC6 subfamily.</text>
</comment>
<dbReference type="OrthoDB" id="10265785at2759"/>
<evidence type="ECO:0000313" key="15">
    <source>
        <dbReference type="EMBL" id="CCE92377.1"/>
    </source>
</evidence>
<feature type="domain" description="Rad50/SbcC-type AAA" evidence="14">
    <location>
        <begin position="76"/>
        <end position="336"/>
    </location>
</feature>
<evidence type="ECO:0000256" key="10">
    <source>
        <dbReference type="ARBA" id="ARBA00023204"/>
    </source>
</evidence>
<keyword evidence="6" id="KW-0227">DNA damage</keyword>
<keyword evidence="7" id="KW-0067">ATP-binding</keyword>
<dbReference type="SUPFAM" id="SSF52540">
    <property type="entry name" value="P-loop containing nucleoside triphosphate hydrolases"/>
    <property type="match status" value="1"/>
</dbReference>
<dbReference type="PANTHER" id="PTHR19306:SF6">
    <property type="entry name" value="STRUCTURAL MAINTENANCE OF CHROMOSOMES PROTEIN 6"/>
    <property type="match status" value="1"/>
</dbReference>
<dbReference type="GO" id="GO:0005524">
    <property type="term" value="F:ATP binding"/>
    <property type="evidence" value="ECO:0007669"/>
    <property type="project" value="UniProtKB-KW"/>
</dbReference>
<dbReference type="GO" id="GO:1990683">
    <property type="term" value="P:DNA double-strand break attachment to nuclear envelope"/>
    <property type="evidence" value="ECO:0007669"/>
    <property type="project" value="EnsemblFungi"/>
</dbReference>
<sequence>MAPRRSRSTMEDGLDDIENNLRSLAAEQESARDEQNKRQRRYQYAPMTQFSTAPDATQTDSQGGPLEDTPSGYIKKVSLRNFMCHENFELALGPRLNFIVGNNGSGKSAILTAITIGLGAKASDTNRGTSLKSLIKEGCHQARITLTLENGKHGAYSQGTFGSEIVIQRIIKADGAASFSLRSESGTEISNKKKDIQAVVDYFAVPINNPMCFLSQDAARSFLTASTPQDKYVHFMKGTLLQDITDSLDQAREISKRAQENMVLHQRNLNDLKDEFEEARRLFKELSKTTDLQERKKLLQGKSLWIDVIDNTKARDKLKSEAEAQEEAIRLMKEKIKVKKDKIDRFNVDVNALRSEIDANVAIVLERDTEHQRAEGALDKIKGEYETERRKKQSLESESKDCEEKVKRLDRTINHIKESLRVEMGGDREVMKRDLMALEAENNNLKKSLEFSTKRRQDLRNNETELVRQRQNEVDAKRRSIKYNENEIEQMSRGKSDLLSNFDSRMPYLIDALKNRSREFQTPPIGPLGLYITVKSGFERWTRAIQTQLSQYLNTFVVSNQQDCNRLREIVRSCGVKSNLPIMTVTASKVTHERVQCQHPSLADALEFSASEVEFVLLDTSRVLKVLLIQDRDVARDFLLQKPPGFNTALSIRNDTSGYQITGGRRIDTVFYQTRLRLREGGAANSDTTYLKNIIAKENLELREINEDFEKKLREVRSELNMTEIEIRKIRSKLAENDSQAERLKRKLNTVVDTGSLESTEIEKKRALDMIATYESAANEIIAKIKKVEQTIEPLKKRFDETKIALTQAREKLRQSKDDVSNRSAKIQKWGDDITDLERKIETCDASTRFKRRNIEQLAHGIEVQIANAQEFCSREQASDPHLPEDQDGIKREVERVSNMILRAERNVGVSKESASELLETSRAKYEAGYGTYKEIDGALKILTHSIDVRVQNLQAAQKSTCLDADLDFRSSLKVRGFSGNLAFSIPAKQLMIYTLTPNDNRPRNVDTLSGGEKSFSQMALLLATWKPMRSRIIALDEFDVFMDQVNRKMGTRLILEKLKNNSRTQTIIITPQDIGRIADLDSSGVEIHKMRDPRRQNNSTYYAHG</sequence>
<dbReference type="GO" id="GO:0003684">
    <property type="term" value="F:damaged DNA binding"/>
    <property type="evidence" value="ECO:0007669"/>
    <property type="project" value="EnsemblFungi"/>
</dbReference>
<dbReference type="KEGG" id="tdl:TDEL_0E01340"/>
<feature type="coiled-coil region" evidence="12">
    <location>
        <begin position="315"/>
        <end position="342"/>
    </location>
</feature>
<dbReference type="GO" id="GO:0016887">
    <property type="term" value="F:ATP hydrolysis activity"/>
    <property type="evidence" value="ECO:0007669"/>
    <property type="project" value="InterPro"/>
</dbReference>
<evidence type="ECO:0000256" key="1">
    <source>
        <dbReference type="ARBA" id="ARBA00004123"/>
    </source>
</evidence>
<feature type="coiled-coil region" evidence="12">
    <location>
        <begin position="241"/>
        <end position="289"/>
    </location>
</feature>
<evidence type="ECO:0000259" key="14">
    <source>
        <dbReference type="Pfam" id="PF13476"/>
    </source>
</evidence>
<keyword evidence="4" id="KW-0158">Chromosome</keyword>
<keyword evidence="10" id="KW-0234">DNA repair</keyword>
<keyword evidence="11" id="KW-0539">Nucleus</keyword>
<dbReference type="Gene3D" id="3.40.50.300">
    <property type="entry name" value="P-loop containing nucleotide triphosphate hydrolases"/>
    <property type="match status" value="2"/>
</dbReference>
<dbReference type="GO" id="GO:0030915">
    <property type="term" value="C:Smc5-Smc6 complex"/>
    <property type="evidence" value="ECO:0007669"/>
    <property type="project" value="EnsemblFungi"/>
</dbReference>
<feature type="compositionally biased region" description="Polar residues" evidence="13">
    <location>
        <begin position="46"/>
        <end position="62"/>
    </location>
</feature>
<dbReference type="GO" id="GO:0000724">
    <property type="term" value="P:double-strand break repair via homologous recombination"/>
    <property type="evidence" value="ECO:0007669"/>
    <property type="project" value="EnsemblFungi"/>
</dbReference>
<dbReference type="RefSeq" id="XP_003681588.1">
    <property type="nucleotide sequence ID" value="XM_003681540.1"/>
</dbReference>
<evidence type="ECO:0000256" key="3">
    <source>
        <dbReference type="ARBA" id="ARBA00006793"/>
    </source>
</evidence>
<dbReference type="GO" id="GO:0035861">
    <property type="term" value="C:site of double-strand break"/>
    <property type="evidence" value="ECO:0007669"/>
    <property type="project" value="EnsemblFungi"/>
</dbReference>
<dbReference type="FunCoup" id="G8ZUT3">
    <property type="interactions" value="900"/>
</dbReference>
<protein>
    <recommendedName>
        <fullName evidence="14">Rad50/SbcC-type AAA domain-containing protein</fullName>
    </recommendedName>
</protein>
<accession>G8ZUT3</accession>
<evidence type="ECO:0000256" key="8">
    <source>
        <dbReference type="ARBA" id="ARBA00023054"/>
    </source>
</evidence>
<organism evidence="15 16">
    <name type="scientific">Torulaspora delbrueckii</name>
    <name type="common">Yeast</name>
    <name type="synonym">Candida colliculosa</name>
    <dbReference type="NCBI Taxonomy" id="4950"/>
    <lineage>
        <taxon>Eukaryota</taxon>
        <taxon>Fungi</taxon>
        <taxon>Dikarya</taxon>
        <taxon>Ascomycota</taxon>
        <taxon>Saccharomycotina</taxon>
        <taxon>Saccharomycetes</taxon>
        <taxon>Saccharomycetales</taxon>
        <taxon>Saccharomycetaceae</taxon>
        <taxon>Torulaspora</taxon>
    </lineage>
</organism>
<reference evidence="15 16" key="1">
    <citation type="journal article" date="2011" name="Proc. Natl. Acad. Sci. U.S.A.">
        <title>Evolutionary erosion of yeast sex chromosomes by mating-type switching accidents.</title>
        <authorList>
            <person name="Gordon J.L."/>
            <person name="Armisen D."/>
            <person name="Proux-Wera E."/>
            <person name="Oheigeartaigh S.S."/>
            <person name="Byrne K.P."/>
            <person name="Wolfe K.H."/>
        </authorList>
    </citation>
    <scope>NUCLEOTIDE SEQUENCE [LARGE SCALE GENOMIC DNA]</scope>
    <source>
        <strain evidence="16">ATCC 10662 / CBS 1146 / NBRC 0425 / NCYC 2629 / NRRL Y-866</strain>
    </source>
</reference>
<dbReference type="GO" id="GO:0051304">
    <property type="term" value="P:chromosome separation"/>
    <property type="evidence" value="ECO:0007669"/>
    <property type="project" value="EnsemblFungi"/>
</dbReference>
<dbReference type="GO" id="GO:0005634">
    <property type="term" value="C:nucleus"/>
    <property type="evidence" value="ECO:0007669"/>
    <property type="project" value="UniProtKB-SubCell"/>
</dbReference>
<comment type="subcellular location">
    <subcellularLocation>
        <location evidence="2">Chromosome</location>
    </subcellularLocation>
    <subcellularLocation>
        <location evidence="1">Nucleus</location>
    </subcellularLocation>
</comment>
<dbReference type="GO" id="GO:0003697">
    <property type="term" value="F:single-stranded DNA binding"/>
    <property type="evidence" value="ECO:0007669"/>
    <property type="project" value="TreeGrafter"/>
</dbReference>
<evidence type="ECO:0000256" key="5">
    <source>
        <dbReference type="ARBA" id="ARBA00022741"/>
    </source>
</evidence>
<feature type="region of interest" description="Disordered" evidence="13">
    <location>
        <begin position="1"/>
        <end position="70"/>
    </location>
</feature>
<dbReference type="Proteomes" id="UP000005627">
    <property type="component" value="Chromosome 5"/>
</dbReference>
<evidence type="ECO:0000256" key="11">
    <source>
        <dbReference type="ARBA" id="ARBA00023242"/>
    </source>
</evidence>
<name>G8ZUT3_TORDE</name>
<dbReference type="PANTHER" id="PTHR19306">
    <property type="entry name" value="STRUCTURAL MAINTENANCE OF CHROMOSOMES 5,6 SMC5, SMC6"/>
    <property type="match status" value="1"/>
</dbReference>
<gene>
    <name evidence="15" type="primary">TDEL0E01340</name>
    <name evidence="15" type="ORF">TDEL_0E01340</name>
</gene>
<dbReference type="GO" id="GO:0071139">
    <property type="term" value="P:resolution of DNA recombination intermediates"/>
    <property type="evidence" value="ECO:0007669"/>
    <property type="project" value="EnsemblFungi"/>
</dbReference>
<dbReference type="HOGENOM" id="CLU_009063_0_0_1"/>
<proteinExistence type="inferred from homology"/>
<keyword evidence="16" id="KW-1185">Reference proteome</keyword>
<evidence type="ECO:0000313" key="16">
    <source>
        <dbReference type="Proteomes" id="UP000005627"/>
    </source>
</evidence>
<dbReference type="InParanoid" id="G8ZUT3"/>
<keyword evidence="5" id="KW-0547">Nucleotide-binding</keyword>
<dbReference type="GO" id="GO:0019789">
    <property type="term" value="F:SUMO transferase activity"/>
    <property type="evidence" value="ECO:0007669"/>
    <property type="project" value="EnsemblFungi"/>
</dbReference>
<feature type="coiled-coil region" evidence="12">
    <location>
        <begin position="371"/>
        <end position="462"/>
    </location>
</feature>
<evidence type="ECO:0000256" key="13">
    <source>
        <dbReference type="SAM" id="MobiDB-lite"/>
    </source>
</evidence>
<evidence type="ECO:0000256" key="2">
    <source>
        <dbReference type="ARBA" id="ARBA00004286"/>
    </source>
</evidence>
<feature type="coiled-coil region" evidence="12">
    <location>
        <begin position="695"/>
        <end position="791"/>
    </location>
</feature>
<dbReference type="STRING" id="1076872.G8ZUT3"/>
<dbReference type="InterPro" id="IPR038729">
    <property type="entry name" value="Rad50/SbcC_AAA"/>
</dbReference>
<dbReference type="eggNOG" id="KOG0250">
    <property type="taxonomic scope" value="Eukaryota"/>
</dbReference>
<dbReference type="Gene3D" id="1.20.5.340">
    <property type="match status" value="1"/>
</dbReference>
<dbReference type="EMBL" id="HE616746">
    <property type="protein sequence ID" value="CCE92377.1"/>
    <property type="molecule type" value="Genomic_DNA"/>
</dbReference>
<evidence type="ECO:0000256" key="12">
    <source>
        <dbReference type="SAM" id="Coils"/>
    </source>
</evidence>